<evidence type="ECO:0000313" key="1">
    <source>
        <dbReference type="EMBL" id="CAG8832312.1"/>
    </source>
</evidence>
<accession>A0ABN7WJI0</accession>
<dbReference type="Proteomes" id="UP000789901">
    <property type="component" value="Unassembled WGS sequence"/>
</dbReference>
<gene>
    <name evidence="1" type="ORF">GMARGA_LOCUS30995</name>
</gene>
<keyword evidence="2" id="KW-1185">Reference proteome</keyword>
<protein>
    <submittedName>
        <fullName evidence="1">45604_t:CDS:1</fullName>
    </submittedName>
</protein>
<feature type="non-terminal residue" evidence="1">
    <location>
        <position position="1"/>
    </location>
</feature>
<dbReference type="EMBL" id="CAJVQB010045087">
    <property type="protein sequence ID" value="CAG8832312.1"/>
    <property type="molecule type" value="Genomic_DNA"/>
</dbReference>
<comment type="caution">
    <text evidence="1">The sequence shown here is derived from an EMBL/GenBank/DDBJ whole genome shotgun (WGS) entry which is preliminary data.</text>
</comment>
<proteinExistence type="predicted"/>
<organism evidence="1 2">
    <name type="scientific">Gigaspora margarita</name>
    <dbReference type="NCBI Taxonomy" id="4874"/>
    <lineage>
        <taxon>Eukaryota</taxon>
        <taxon>Fungi</taxon>
        <taxon>Fungi incertae sedis</taxon>
        <taxon>Mucoromycota</taxon>
        <taxon>Glomeromycotina</taxon>
        <taxon>Glomeromycetes</taxon>
        <taxon>Diversisporales</taxon>
        <taxon>Gigasporaceae</taxon>
        <taxon>Gigaspora</taxon>
    </lineage>
</organism>
<evidence type="ECO:0000313" key="2">
    <source>
        <dbReference type="Proteomes" id="UP000789901"/>
    </source>
</evidence>
<sequence length="174" mass="19784">FKSKRGLSYHNTMVKKFNIRQPNIDKLPKGIITEFKNIIISFIHHNLLLNFKSMGKQTLSIPCPESLFYAIFSGHIHHYSKHTGAYKCKFCGTSAYQTLAKILKSEKWGHDLDPLLLLNTSLPSNKSRKSQILHGEVLVEWKKRKSVEKDGNTCSIAQAKKETPNLTTPMTTKA</sequence>
<name>A0ABN7WJI0_GIGMA</name>
<reference evidence="1 2" key="1">
    <citation type="submission" date="2021-06" db="EMBL/GenBank/DDBJ databases">
        <authorList>
            <person name="Kallberg Y."/>
            <person name="Tangrot J."/>
            <person name="Rosling A."/>
        </authorList>
    </citation>
    <scope>NUCLEOTIDE SEQUENCE [LARGE SCALE GENOMIC DNA]</scope>
    <source>
        <strain evidence="1 2">120-4 pot B 10/14</strain>
    </source>
</reference>